<keyword evidence="1" id="KW-1185">Reference proteome</keyword>
<reference evidence="2" key="1">
    <citation type="submission" date="2017-02" db="UniProtKB">
        <authorList>
            <consortium name="WormBaseParasite"/>
        </authorList>
    </citation>
    <scope>IDENTIFICATION</scope>
</reference>
<sequence>MSSLLHQMELSFAAFLQQYEELQTFLYCMELPTKAEGGIWESVEQNGKNDAAQYNNKYTTSCGKLSAFAAEYVPNK</sequence>
<accession>A0A0M3HPW9</accession>
<evidence type="ECO:0000313" key="1">
    <source>
        <dbReference type="Proteomes" id="UP000036681"/>
    </source>
</evidence>
<evidence type="ECO:0000313" key="2">
    <source>
        <dbReference type="WBParaSite" id="ALUE_0000402301-mRNA-1"/>
    </source>
</evidence>
<organism evidence="1 2">
    <name type="scientific">Ascaris lumbricoides</name>
    <name type="common">Giant roundworm</name>
    <dbReference type="NCBI Taxonomy" id="6252"/>
    <lineage>
        <taxon>Eukaryota</taxon>
        <taxon>Metazoa</taxon>
        <taxon>Ecdysozoa</taxon>
        <taxon>Nematoda</taxon>
        <taxon>Chromadorea</taxon>
        <taxon>Rhabditida</taxon>
        <taxon>Spirurina</taxon>
        <taxon>Ascaridomorpha</taxon>
        <taxon>Ascaridoidea</taxon>
        <taxon>Ascarididae</taxon>
        <taxon>Ascaris</taxon>
    </lineage>
</organism>
<dbReference type="AlphaFoldDB" id="A0A0M3HPW9"/>
<proteinExistence type="predicted"/>
<name>A0A0M3HPW9_ASCLU</name>
<dbReference type="Proteomes" id="UP000036681">
    <property type="component" value="Unplaced"/>
</dbReference>
<dbReference type="WBParaSite" id="ALUE_0000402301-mRNA-1">
    <property type="protein sequence ID" value="ALUE_0000402301-mRNA-1"/>
    <property type="gene ID" value="ALUE_0000402301"/>
</dbReference>
<protein>
    <submittedName>
        <fullName evidence="2">Autophagy_act_C domain-containing protein</fullName>
    </submittedName>
</protein>